<reference evidence="1 2" key="1">
    <citation type="submission" date="2020-07" db="EMBL/GenBank/DDBJ databases">
        <title>Sequencing the genomes of 1000 actinobacteria strains.</title>
        <authorList>
            <person name="Klenk H.-P."/>
        </authorList>
    </citation>
    <scope>NUCLEOTIDE SEQUENCE [LARGE SCALE GENOMIC DNA]</scope>
    <source>
        <strain evidence="1 2">DSM 24552</strain>
    </source>
</reference>
<sequence>MSTAGPAGPADPAGPSYDVVLLVEEELSEADARQVVGLHEDLDEPVRYHVLLPAEDAAVRVEAAMGTLSAGEVAATPAFALGEVDLAEVRREALAQAEGELAATLARLHALGAAAVGEVVTAQPVAALQETVARVAGREAVVLTRPHVVAEFFHVDWTSRARRHLGVPVLHLLEHEDPRSAP</sequence>
<protein>
    <recommendedName>
        <fullName evidence="3">Universal stress protein family protein</fullName>
    </recommendedName>
</protein>
<dbReference type="Proteomes" id="UP000544110">
    <property type="component" value="Unassembled WGS sequence"/>
</dbReference>
<accession>A0A7Y9RV28</accession>
<dbReference type="InterPro" id="IPR014729">
    <property type="entry name" value="Rossmann-like_a/b/a_fold"/>
</dbReference>
<dbReference type="AlphaFoldDB" id="A0A7Y9RV28"/>
<dbReference type="SUPFAM" id="SSF52402">
    <property type="entry name" value="Adenine nucleotide alpha hydrolases-like"/>
    <property type="match status" value="1"/>
</dbReference>
<dbReference type="Gene3D" id="3.40.50.620">
    <property type="entry name" value="HUPs"/>
    <property type="match status" value="1"/>
</dbReference>
<dbReference type="EMBL" id="JACCAC010000001">
    <property type="protein sequence ID" value="NYG56860.1"/>
    <property type="molecule type" value="Genomic_DNA"/>
</dbReference>
<comment type="caution">
    <text evidence="1">The sequence shown here is derived from an EMBL/GenBank/DDBJ whole genome shotgun (WGS) entry which is preliminary data.</text>
</comment>
<evidence type="ECO:0008006" key="3">
    <source>
        <dbReference type="Google" id="ProtNLM"/>
    </source>
</evidence>
<keyword evidence="2" id="KW-1185">Reference proteome</keyword>
<organism evidence="1 2">
    <name type="scientific">Nocardioides perillae</name>
    <dbReference type="NCBI Taxonomy" id="1119534"/>
    <lineage>
        <taxon>Bacteria</taxon>
        <taxon>Bacillati</taxon>
        <taxon>Actinomycetota</taxon>
        <taxon>Actinomycetes</taxon>
        <taxon>Propionibacteriales</taxon>
        <taxon>Nocardioidaceae</taxon>
        <taxon>Nocardioides</taxon>
    </lineage>
</organism>
<proteinExistence type="predicted"/>
<evidence type="ECO:0000313" key="1">
    <source>
        <dbReference type="EMBL" id="NYG56860.1"/>
    </source>
</evidence>
<evidence type="ECO:0000313" key="2">
    <source>
        <dbReference type="Proteomes" id="UP000544110"/>
    </source>
</evidence>
<dbReference type="RefSeq" id="WP_179519044.1">
    <property type="nucleotide sequence ID" value="NZ_JACCAC010000001.1"/>
</dbReference>
<gene>
    <name evidence="1" type="ORF">BJ989_003164</name>
</gene>
<name>A0A7Y9RV28_9ACTN</name>